<name>A0A0C1UP25_9CYAN</name>
<dbReference type="GO" id="GO:0008932">
    <property type="term" value="F:lytic endotransglycosylase activity"/>
    <property type="evidence" value="ECO:0007669"/>
    <property type="project" value="UniProtKB-UniRule"/>
</dbReference>
<reference evidence="4" key="2">
    <citation type="journal article" date="2015" name="Genome Announc.">
        <title>Draft Genome Sequence of Filamentous Marine Cyanobacterium Lyngbya confervoides Strain BDU141951.</title>
        <authorList>
            <person name="Chandrababunaidu M.M."/>
            <person name="Sen D."/>
            <person name="Tripathy S."/>
        </authorList>
    </citation>
    <scope>NUCLEOTIDE SEQUENCE</scope>
    <source>
        <strain evidence="4">BDU141951</strain>
    </source>
</reference>
<keyword evidence="1" id="KW-0961">Cell wall biogenesis/degradation</keyword>
<reference evidence="4" key="3">
    <citation type="submission" date="2020-02" db="EMBL/GenBank/DDBJ databases">
        <authorList>
            <person name="Sarangi A.N."/>
            <person name="Ghosh S."/>
            <person name="Mukherjee M."/>
            <person name="Tripathy S."/>
        </authorList>
    </citation>
    <scope>NUCLEOTIDE SEQUENCE</scope>
    <source>
        <strain evidence="4">BDU141951</strain>
    </source>
</reference>
<dbReference type="CDD" id="cd22268">
    <property type="entry name" value="DPBB_RlpA-like"/>
    <property type="match status" value="1"/>
</dbReference>
<dbReference type="Gene3D" id="2.40.40.10">
    <property type="entry name" value="RlpA-like domain"/>
    <property type="match status" value="1"/>
</dbReference>
<keyword evidence="1" id="KW-0732">Signal</keyword>
<dbReference type="InterPro" id="IPR012997">
    <property type="entry name" value="RplA"/>
</dbReference>
<comment type="similarity">
    <text evidence="1 2">Belongs to the RlpA family.</text>
</comment>
<dbReference type="SUPFAM" id="SSF50685">
    <property type="entry name" value="Barwin-like endoglucanases"/>
    <property type="match status" value="1"/>
</dbReference>
<dbReference type="InterPro" id="IPR009009">
    <property type="entry name" value="RlpA-like_DPBB"/>
</dbReference>
<dbReference type="PANTHER" id="PTHR34183">
    <property type="entry name" value="ENDOLYTIC PEPTIDOGLYCAN TRANSGLYCOSYLASE RLPA"/>
    <property type="match status" value="1"/>
</dbReference>
<reference evidence="4" key="1">
    <citation type="submission" date="2014-11" db="EMBL/GenBank/DDBJ databases">
        <authorList>
            <person name="Malar M.C."/>
            <person name="Sen D."/>
            <person name="Tripathy S."/>
        </authorList>
    </citation>
    <scope>NUCLEOTIDE SEQUENCE</scope>
    <source>
        <strain evidence="4">BDU141951</strain>
    </source>
</reference>
<gene>
    <name evidence="1" type="primary">rlpA</name>
    <name evidence="4" type="ORF">QQ91_008665</name>
</gene>
<proteinExistence type="inferred from homology"/>
<dbReference type="GO" id="GO:0000270">
    <property type="term" value="P:peptidoglycan metabolic process"/>
    <property type="evidence" value="ECO:0007669"/>
    <property type="project" value="UniProtKB-UniRule"/>
</dbReference>
<comment type="function">
    <text evidence="1">Lytic transglycosylase with a strong preference for naked glycan strands that lack stem peptides.</text>
</comment>
<protein>
    <recommendedName>
        <fullName evidence="1">Probable endolytic peptidoglycan transglycosylase RlpA</fullName>
        <ecNumber evidence="1">4.2.2.-</ecNumber>
    </recommendedName>
</protein>
<dbReference type="EC" id="4.2.2.-" evidence="1"/>
<comment type="caution">
    <text evidence="4">The sequence shown here is derived from an EMBL/GenBank/DDBJ whole genome shotgun (WGS) entry which is preliminary data.</text>
</comment>
<evidence type="ECO:0000256" key="1">
    <source>
        <dbReference type="HAMAP-Rule" id="MF_02071"/>
    </source>
</evidence>
<feature type="chain" id="PRO_5035981954" description="Probable endolytic peptidoglycan transglycosylase RlpA" evidence="1">
    <location>
        <begin position="27"/>
        <end position="318"/>
    </location>
</feature>
<dbReference type="GO" id="GO:0071555">
    <property type="term" value="P:cell wall organization"/>
    <property type="evidence" value="ECO:0007669"/>
    <property type="project" value="UniProtKB-KW"/>
</dbReference>
<dbReference type="PANTHER" id="PTHR34183:SF8">
    <property type="entry name" value="ENDOLYTIC PEPTIDOGLYCAN TRANSGLYCOSYLASE RLPA-RELATED"/>
    <property type="match status" value="1"/>
</dbReference>
<accession>A0A0C1UP25</accession>
<dbReference type="Pfam" id="PF03330">
    <property type="entry name" value="DPBB_1"/>
    <property type="match status" value="1"/>
</dbReference>
<dbReference type="AlphaFoldDB" id="A0A0C1UP25"/>
<dbReference type="HAMAP" id="MF_02071">
    <property type="entry name" value="RlpA"/>
    <property type="match status" value="1"/>
</dbReference>
<organism evidence="4">
    <name type="scientific">Lyngbya confervoides BDU141951</name>
    <dbReference type="NCBI Taxonomy" id="1574623"/>
    <lineage>
        <taxon>Bacteria</taxon>
        <taxon>Bacillati</taxon>
        <taxon>Cyanobacteriota</taxon>
        <taxon>Cyanophyceae</taxon>
        <taxon>Oscillatoriophycideae</taxon>
        <taxon>Oscillatoriales</taxon>
        <taxon>Microcoleaceae</taxon>
        <taxon>Lyngbya</taxon>
    </lineage>
</organism>
<dbReference type="InterPro" id="IPR034718">
    <property type="entry name" value="RlpA"/>
</dbReference>
<feature type="signal peptide" evidence="1">
    <location>
        <begin position="1"/>
        <end position="26"/>
    </location>
</feature>
<dbReference type="NCBIfam" id="TIGR00413">
    <property type="entry name" value="rlpA"/>
    <property type="match status" value="1"/>
</dbReference>
<evidence type="ECO:0000259" key="3">
    <source>
        <dbReference type="Pfam" id="PF03330"/>
    </source>
</evidence>
<sequence length="318" mass="33721" precursor="true">MIQNLCRSLTVAAVVCATGAPLAASAEQTLGNAHANLQETLEVAVDQRDAATPEARSGDRNSARLTPEAAELSDLFRIAAHTLEGERIAILHIDNLPVLTFVDDLETDATTKAITTSDELVNRAEAVARAIDAFYQAGGDPHAIGVRWNDAAEEYALTLDGEDLVAINEAVRYVNPTGQLQTDALQAANRLRNLLGASEELTEVEGAPAPAAVAQTNWGVVSSFSGTASWYGPGFDGRSTASGERFNRHALTAAHRTLPFGTRVLVTNVSNNRQVVVRINDRGPYSHGRVIDLSEGAAREIGLHLAGVGTVRVEVLGN</sequence>
<evidence type="ECO:0000313" key="4">
    <source>
        <dbReference type="EMBL" id="NEV67189.1"/>
    </source>
</evidence>
<feature type="domain" description="RlpA-like protein double-psi beta-barrel" evidence="3">
    <location>
        <begin position="225"/>
        <end position="312"/>
    </location>
</feature>
<dbReference type="EMBL" id="JTHE02000003">
    <property type="protein sequence ID" value="NEV67189.1"/>
    <property type="molecule type" value="Genomic_DNA"/>
</dbReference>
<evidence type="ECO:0000256" key="2">
    <source>
        <dbReference type="RuleBase" id="RU003495"/>
    </source>
</evidence>
<dbReference type="InterPro" id="IPR036908">
    <property type="entry name" value="RlpA-like_sf"/>
</dbReference>
<keyword evidence="1" id="KW-0456">Lyase</keyword>